<name>A0A9X6U4R3_BACTU</name>
<organism evidence="1 3">
    <name type="scientific">Bacillus thuringiensis</name>
    <dbReference type="NCBI Taxonomy" id="1428"/>
    <lineage>
        <taxon>Bacteria</taxon>
        <taxon>Bacillati</taxon>
        <taxon>Bacillota</taxon>
        <taxon>Bacilli</taxon>
        <taxon>Bacillales</taxon>
        <taxon>Bacillaceae</taxon>
        <taxon>Bacillus</taxon>
        <taxon>Bacillus cereus group</taxon>
    </lineage>
</organism>
<dbReference type="EMBL" id="NVMD01000002">
    <property type="protein sequence ID" value="PED16401.1"/>
    <property type="molecule type" value="Genomic_DNA"/>
</dbReference>
<evidence type="ECO:0000313" key="4">
    <source>
        <dbReference type="Proteomes" id="UP000223445"/>
    </source>
</evidence>
<dbReference type="AlphaFoldDB" id="A0A9X6U4R3"/>
<accession>A0A9X6U4R3</accession>
<reference evidence="3 4" key="1">
    <citation type="submission" date="2017-09" db="EMBL/GenBank/DDBJ databases">
        <title>Large-scale bioinformatics analysis of Bacillus genomes uncovers conserved roles of natural products in bacterial physiology.</title>
        <authorList>
            <consortium name="Agbiome Team Llc"/>
            <person name="Bleich R.M."/>
            <person name="Grubbs K.J."/>
            <person name="Santa Maria K.C."/>
            <person name="Allen S.E."/>
            <person name="Farag S."/>
            <person name="Shank E.A."/>
            <person name="Bowers A."/>
        </authorList>
    </citation>
    <scope>NUCLEOTIDE SEQUENCE [LARGE SCALE GENOMIC DNA]</scope>
    <source>
        <strain evidence="2 4">AFS030179</strain>
        <strain evidence="1 3">AFS094940</strain>
    </source>
</reference>
<protein>
    <submittedName>
        <fullName evidence="1">Uncharacterized protein</fullName>
    </submittedName>
</protein>
<evidence type="ECO:0000313" key="2">
    <source>
        <dbReference type="EMBL" id="PGZ04972.1"/>
    </source>
</evidence>
<dbReference type="EMBL" id="NUPM01000005">
    <property type="protein sequence ID" value="PGZ04972.1"/>
    <property type="molecule type" value="Genomic_DNA"/>
</dbReference>
<evidence type="ECO:0000313" key="3">
    <source>
        <dbReference type="Proteomes" id="UP000220127"/>
    </source>
</evidence>
<gene>
    <name evidence="2" type="ORF">COE48_05150</name>
    <name evidence="1" type="ORF">CON01_00695</name>
</gene>
<evidence type="ECO:0000313" key="1">
    <source>
        <dbReference type="EMBL" id="PED16401.1"/>
    </source>
</evidence>
<sequence length="64" mass="7219">MKKISTGEDSTLENWIRLSNLFFGEDSRATEFLKNKAKQSPNGMKEEVIADEGQLILALSSMNR</sequence>
<comment type="caution">
    <text evidence="1">The sequence shown here is derived from an EMBL/GenBank/DDBJ whole genome shotgun (WGS) entry which is preliminary data.</text>
</comment>
<dbReference type="RefSeq" id="WP_097877030.1">
    <property type="nucleotide sequence ID" value="NZ_JAUORE010000003.1"/>
</dbReference>
<dbReference type="Proteomes" id="UP000223445">
    <property type="component" value="Unassembled WGS sequence"/>
</dbReference>
<proteinExistence type="predicted"/>
<dbReference type="Proteomes" id="UP000220127">
    <property type="component" value="Unassembled WGS sequence"/>
</dbReference>